<accession>A0A0C9UPH4</accession>
<dbReference type="EMBL" id="KN837149">
    <property type="protein sequence ID" value="KIJ39812.1"/>
    <property type="molecule type" value="Genomic_DNA"/>
</dbReference>
<feature type="compositionally biased region" description="Pro residues" evidence="1">
    <location>
        <begin position="109"/>
        <end position="121"/>
    </location>
</feature>
<dbReference type="AlphaFoldDB" id="A0A0C9UPH4"/>
<sequence>MPERIMPNLPADVRPSDAHLTTKKAHSIQPATPSPPRPIRLSATEAIRRIPTRYRGAPPSQHQRQQDHLAPSEFARAQSAFGSHPVPPASPDRCGANPVPYALYNAQPMPSPYSSPPPPPHHGAYTPHH</sequence>
<name>A0A0C9UPH4_SPHS4</name>
<evidence type="ECO:0000256" key="1">
    <source>
        <dbReference type="SAM" id="MobiDB-lite"/>
    </source>
</evidence>
<protein>
    <submittedName>
        <fullName evidence="2">Uncharacterized protein</fullName>
    </submittedName>
</protein>
<feature type="region of interest" description="Disordered" evidence="1">
    <location>
        <begin position="1"/>
        <end position="40"/>
    </location>
</feature>
<evidence type="ECO:0000313" key="3">
    <source>
        <dbReference type="EMBL" id="KIJ39812.1"/>
    </source>
</evidence>
<organism evidence="2 4">
    <name type="scientific">Sphaerobolus stellatus (strain SS14)</name>
    <dbReference type="NCBI Taxonomy" id="990650"/>
    <lineage>
        <taxon>Eukaryota</taxon>
        <taxon>Fungi</taxon>
        <taxon>Dikarya</taxon>
        <taxon>Basidiomycota</taxon>
        <taxon>Agaricomycotina</taxon>
        <taxon>Agaricomycetes</taxon>
        <taxon>Phallomycetidae</taxon>
        <taxon>Geastrales</taxon>
        <taxon>Sphaerobolaceae</taxon>
        <taxon>Sphaerobolus</taxon>
    </lineage>
</organism>
<evidence type="ECO:0000313" key="2">
    <source>
        <dbReference type="EMBL" id="KIJ30842.1"/>
    </source>
</evidence>
<dbReference type="EMBL" id="KN837253">
    <property type="protein sequence ID" value="KIJ30842.1"/>
    <property type="molecule type" value="Genomic_DNA"/>
</dbReference>
<reference evidence="2 4" key="1">
    <citation type="submission" date="2014-06" db="EMBL/GenBank/DDBJ databases">
        <title>Evolutionary Origins and Diversification of the Mycorrhizal Mutualists.</title>
        <authorList>
            <consortium name="DOE Joint Genome Institute"/>
            <consortium name="Mycorrhizal Genomics Consortium"/>
            <person name="Kohler A."/>
            <person name="Kuo A."/>
            <person name="Nagy L.G."/>
            <person name="Floudas D."/>
            <person name="Copeland A."/>
            <person name="Barry K.W."/>
            <person name="Cichocki N."/>
            <person name="Veneault-Fourrey C."/>
            <person name="LaButti K."/>
            <person name="Lindquist E.A."/>
            <person name="Lipzen A."/>
            <person name="Lundell T."/>
            <person name="Morin E."/>
            <person name="Murat C."/>
            <person name="Riley R."/>
            <person name="Ohm R."/>
            <person name="Sun H."/>
            <person name="Tunlid A."/>
            <person name="Henrissat B."/>
            <person name="Grigoriev I.V."/>
            <person name="Hibbett D.S."/>
            <person name="Martin F."/>
        </authorList>
    </citation>
    <scope>NUCLEOTIDE SEQUENCE [LARGE SCALE GENOMIC DNA]</scope>
    <source>
        <strain evidence="2 4">SS14</strain>
    </source>
</reference>
<evidence type="ECO:0000313" key="4">
    <source>
        <dbReference type="Proteomes" id="UP000054279"/>
    </source>
</evidence>
<keyword evidence="4" id="KW-1185">Reference proteome</keyword>
<proteinExistence type="predicted"/>
<feature type="region of interest" description="Disordered" evidence="1">
    <location>
        <begin position="52"/>
        <end position="129"/>
    </location>
</feature>
<dbReference type="HOGENOM" id="CLU_1950177_0_0_1"/>
<gene>
    <name evidence="3" type="ORF">M422DRAFT_257411</name>
    <name evidence="2" type="ORF">M422DRAFT_267551</name>
</gene>
<dbReference type="Proteomes" id="UP000054279">
    <property type="component" value="Unassembled WGS sequence"/>
</dbReference>